<gene>
    <name evidence="1" type="ORF">SK803_45900</name>
</gene>
<dbReference type="Proteomes" id="UP001285521">
    <property type="component" value="Unassembled WGS sequence"/>
</dbReference>
<keyword evidence="2" id="KW-1185">Reference proteome</keyword>
<evidence type="ECO:0000313" key="2">
    <source>
        <dbReference type="Proteomes" id="UP001285521"/>
    </source>
</evidence>
<evidence type="ECO:0000313" key="1">
    <source>
        <dbReference type="EMBL" id="MDX8037575.1"/>
    </source>
</evidence>
<proteinExistence type="predicted"/>
<dbReference type="RefSeq" id="WP_319972562.1">
    <property type="nucleotide sequence ID" value="NZ_JAXAVW010000074.1"/>
</dbReference>
<comment type="caution">
    <text evidence="1">The sequence shown here is derived from an EMBL/GenBank/DDBJ whole genome shotgun (WGS) entry which is preliminary data.</text>
</comment>
<protein>
    <submittedName>
        <fullName evidence="1">Uncharacterized protein</fullName>
    </submittedName>
</protein>
<dbReference type="EMBL" id="JAXAVW010000074">
    <property type="protein sequence ID" value="MDX8037575.1"/>
    <property type="molecule type" value="Genomic_DNA"/>
</dbReference>
<sequence length="188" mass="20758">MSIGAPEGSYSVAPIICAQSRVSTQETTKGRTMTTTLEPEVKVAQATVSTEFRMTWRNQIMEDSGLPLMEADRIISDTLSFLTVCALYPCNRYRPSKKVDIGWHQFILNTRDYAEFCERVAGRFLHHVPEKFAAPSGEGTAVVDTLRPTVDAIEAAGLPIHKELWFAEAGKCTQCHAGCTSCGQEDRP</sequence>
<reference evidence="1 2" key="2">
    <citation type="submission" date="2023-11" db="EMBL/GenBank/DDBJ databases">
        <authorList>
            <person name="Lara A.C."/>
            <person name="Chronakova A."/>
        </authorList>
    </citation>
    <scope>NUCLEOTIDE SEQUENCE [LARGE SCALE GENOMIC DNA]</scope>
    <source>
        <strain evidence="1 2">BCCO 10_0856</strain>
    </source>
</reference>
<accession>A0ABU4THA7</accession>
<name>A0ABU4THA7_9PSEU</name>
<organism evidence="1 2">
    <name type="scientific">Lentzea miocenica</name>
    <dbReference type="NCBI Taxonomy" id="3095431"/>
    <lineage>
        <taxon>Bacteria</taxon>
        <taxon>Bacillati</taxon>
        <taxon>Actinomycetota</taxon>
        <taxon>Actinomycetes</taxon>
        <taxon>Pseudonocardiales</taxon>
        <taxon>Pseudonocardiaceae</taxon>
        <taxon>Lentzea</taxon>
    </lineage>
</organism>
<reference evidence="1 2" key="1">
    <citation type="submission" date="2023-11" db="EMBL/GenBank/DDBJ databases">
        <title>Lentzea sokolovensis, sp. nov., Lentzea kristufkii, sp. nov., and Lentzea miocenensis, sp. nov., rare actinobacteria from Sokolov Coal Basin, Miocene lacustrine sediment, Czech Republic.</title>
        <authorList>
            <person name="Lara A."/>
            <person name="Kotroba L."/>
            <person name="Nouioui I."/>
            <person name="Neumann-Schaal M."/>
            <person name="Mast Y."/>
            <person name="Chronakova A."/>
        </authorList>
    </citation>
    <scope>NUCLEOTIDE SEQUENCE [LARGE SCALE GENOMIC DNA]</scope>
    <source>
        <strain evidence="1 2">BCCO 10_0856</strain>
    </source>
</reference>